<evidence type="ECO:0000313" key="8">
    <source>
        <dbReference type="Proteomes" id="UP000672011"/>
    </source>
</evidence>
<feature type="transmembrane region" description="Helical" evidence="6">
    <location>
        <begin position="291"/>
        <end position="312"/>
    </location>
</feature>
<comment type="subcellular location">
    <subcellularLocation>
        <location evidence="1">Cell membrane</location>
        <topology evidence="1">Multi-pass membrane protein</topology>
    </subcellularLocation>
</comment>
<feature type="transmembrane region" description="Helical" evidence="6">
    <location>
        <begin position="50"/>
        <end position="74"/>
    </location>
</feature>
<evidence type="ECO:0000256" key="6">
    <source>
        <dbReference type="SAM" id="Phobius"/>
    </source>
</evidence>
<protein>
    <submittedName>
        <fullName evidence="7">Oligosaccharide flippase family protein</fullName>
    </submittedName>
</protein>
<keyword evidence="2" id="KW-1003">Cell membrane</keyword>
<feature type="transmembrane region" description="Helical" evidence="6">
    <location>
        <begin position="250"/>
        <end position="270"/>
    </location>
</feature>
<keyword evidence="3 6" id="KW-0812">Transmembrane</keyword>
<evidence type="ECO:0000256" key="4">
    <source>
        <dbReference type="ARBA" id="ARBA00022989"/>
    </source>
</evidence>
<keyword evidence="8" id="KW-1185">Reference proteome</keyword>
<reference evidence="7 8" key="1">
    <citation type="journal article" date="2021" name="Int. J. Syst. Evol. Microbiol.">
        <title>Faecalibacter bovis sp. nov., isolated from cow faeces.</title>
        <authorList>
            <person name="Li F."/>
            <person name="Zhao W."/>
            <person name="Hong Q."/>
            <person name="Shao Q."/>
            <person name="Song J."/>
            <person name="Yang S."/>
        </authorList>
    </citation>
    <scope>NUCLEOTIDE SEQUENCE [LARGE SCALE GENOMIC DNA]</scope>
    <source>
        <strain evidence="7 8">ZY171143</strain>
    </source>
</reference>
<dbReference type="PANTHER" id="PTHR30250:SF11">
    <property type="entry name" value="O-ANTIGEN TRANSPORTER-RELATED"/>
    <property type="match status" value="1"/>
</dbReference>
<evidence type="ECO:0000256" key="5">
    <source>
        <dbReference type="ARBA" id="ARBA00023136"/>
    </source>
</evidence>
<evidence type="ECO:0000256" key="1">
    <source>
        <dbReference type="ARBA" id="ARBA00004651"/>
    </source>
</evidence>
<gene>
    <name evidence="7" type="ORF">J9309_03750</name>
</gene>
<name>A0ABX7XFT3_9FLAO</name>
<feature type="transmembrane region" description="Helical" evidence="6">
    <location>
        <begin position="388"/>
        <end position="408"/>
    </location>
</feature>
<evidence type="ECO:0000256" key="2">
    <source>
        <dbReference type="ARBA" id="ARBA00022475"/>
    </source>
</evidence>
<feature type="transmembrane region" description="Helical" evidence="6">
    <location>
        <begin position="16"/>
        <end position="38"/>
    </location>
</feature>
<dbReference type="InterPro" id="IPR050833">
    <property type="entry name" value="Poly_Biosynth_Transport"/>
</dbReference>
<evidence type="ECO:0000256" key="3">
    <source>
        <dbReference type="ARBA" id="ARBA00022692"/>
    </source>
</evidence>
<dbReference type="EMBL" id="CP072842">
    <property type="protein sequence ID" value="QTV06454.1"/>
    <property type="molecule type" value="Genomic_DNA"/>
</dbReference>
<dbReference type="RefSeq" id="WP_230477170.1">
    <property type="nucleotide sequence ID" value="NZ_CP072842.1"/>
</dbReference>
<feature type="transmembrane region" description="Helical" evidence="6">
    <location>
        <begin position="156"/>
        <end position="175"/>
    </location>
</feature>
<organism evidence="7 8">
    <name type="scientific">Faecalibacter bovis</name>
    <dbReference type="NCBI Taxonomy" id="2898187"/>
    <lineage>
        <taxon>Bacteria</taxon>
        <taxon>Pseudomonadati</taxon>
        <taxon>Bacteroidota</taxon>
        <taxon>Flavobacteriia</taxon>
        <taxon>Flavobacteriales</taxon>
        <taxon>Weeksellaceae</taxon>
        <taxon>Faecalibacter</taxon>
    </lineage>
</organism>
<feature type="transmembrane region" description="Helical" evidence="6">
    <location>
        <begin position="332"/>
        <end position="349"/>
    </location>
</feature>
<dbReference type="Proteomes" id="UP000672011">
    <property type="component" value="Chromosome"/>
</dbReference>
<evidence type="ECO:0000313" key="7">
    <source>
        <dbReference type="EMBL" id="QTV06454.1"/>
    </source>
</evidence>
<keyword evidence="4 6" id="KW-1133">Transmembrane helix</keyword>
<reference evidence="8" key="2">
    <citation type="submission" date="2021-04" db="EMBL/GenBank/DDBJ databases">
        <title>Taxonomy of Flavobacteriaceae bacterium ZY171143.</title>
        <authorList>
            <person name="Li F."/>
        </authorList>
    </citation>
    <scope>NUCLEOTIDE SEQUENCE [LARGE SCALE GENOMIC DNA]</scope>
    <source>
        <strain evidence="8">ZY171143</strain>
    </source>
</reference>
<feature type="transmembrane region" description="Helical" evidence="6">
    <location>
        <begin position="120"/>
        <end position="144"/>
    </location>
</feature>
<feature type="transmembrane region" description="Helical" evidence="6">
    <location>
        <begin position="224"/>
        <end position="244"/>
    </location>
</feature>
<keyword evidence="5 6" id="KW-0472">Membrane</keyword>
<dbReference type="PANTHER" id="PTHR30250">
    <property type="entry name" value="PST FAMILY PREDICTED COLANIC ACID TRANSPORTER"/>
    <property type="match status" value="1"/>
</dbReference>
<feature type="transmembrane region" description="Helical" evidence="6">
    <location>
        <begin position="95"/>
        <end position="114"/>
    </location>
</feature>
<dbReference type="Pfam" id="PF01943">
    <property type="entry name" value="Polysacc_synt"/>
    <property type="match status" value="1"/>
</dbReference>
<sequence length="419" mass="48224">MNSLINFLKDFFKNKGLFVFSAFIVEKLVMLINTIFIVKMISQEEFGRVTLIASVLAFFIPLSGFGTFSMFLKFGSEQKTEEEKLQLSQEIFRKGLRNQFILAVGFIIISNLYSLKFEHLGWIIAMFTIRLIGVFLQSHLTIFFRINGQNQKFATVNILVNLIGLALTFMLTFYFGVFGYMISLAISPFISLFFYTKNLFLLTRNTVQTLDWKKMWRYGWVESVAYFASELLFSIDIAMIALFMTDKDISLYKVAIILPLNLLFIPSMLFQTDMPRIIQNSTNKTFLKQYIFNYYRLFIPLSIIILVGSFFLKEWLIKLFFNSDYSGGNITFFIATLAVVAAMLTRVIFINLNSAIGKANWNIRISILSIILLVIFDLLLIPKYGIEGAATGLMLTFTTIGLYSAYLFKTYLNALKTNE</sequence>
<dbReference type="InterPro" id="IPR002797">
    <property type="entry name" value="Polysacc_synth"/>
</dbReference>
<feature type="transmembrane region" description="Helical" evidence="6">
    <location>
        <begin position="181"/>
        <end position="203"/>
    </location>
</feature>
<feature type="transmembrane region" description="Helical" evidence="6">
    <location>
        <begin position="361"/>
        <end position="382"/>
    </location>
</feature>
<accession>A0ABX7XFT3</accession>
<proteinExistence type="predicted"/>